<evidence type="ECO:0000313" key="2">
    <source>
        <dbReference type="Proteomes" id="UP001156601"/>
    </source>
</evidence>
<reference evidence="1" key="1">
    <citation type="journal article" date="2014" name="Int. J. Syst. Evol. Microbiol.">
        <title>Complete genome sequence of Corynebacterium casei LMG S-19264T (=DSM 44701T), isolated from a smear-ripened cheese.</title>
        <authorList>
            <consortium name="US DOE Joint Genome Institute (JGI-PGF)"/>
            <person name="Walter F."/>
            <person name="Albersmeier A."/>
            <person name="Kalinowski J."/>
            <person name="Ruckert C."/>
        </authorList>
    </citation>
    <scope>NUCLEOTIDE SEQUENCE</scope>
    <source>
        <strain evidence="1">NBRC 110023</strain>
    </source>
</reference>
<dbReference type="EMBL" id="BSOT01000005">
    <property type="protein sequence ID" value="GLR70843.1"/>
    <property type="molecule type" value="Genomic_DNA"/>
</dbReference>
<accession>A0AA37SWA0</accession>
<proteinExistence type="predicted"/>
<protein>
    <recommendedName>
        <fullName evidence="3">DUF3301 domain-containing protein</fullName>
    </recommendedName>
</protein>
<organism evidence="1 2">
    <name type="scientific">Agaribacter marinus</name>
    <dbReference type="NCBI Taxonomy" id="1431249"/>
    <lineage>
        <taxon>Bacteria</taxon>
        <taxon>Pseudomonadati</taxon>
        <taxon>Pseudomonadota</taxon>
        <taxon>Gammaproteobacteria</taxon>
        <taxon>Alteromonadales</taxon>
        <taxon>Alteromonadaceae</taxon>
        <taxon>Agaribacter</taxon>
    </lineage>
</organism>
<dbReference type="RefSeq" id="WP_284217121.1">
    <property type="nucleotide sequence ID" value="NZ_BSOT01000005.1"/>
</dbReference>
<comment type="caution">
    <text evidence="1">The sequence shown here is derived from an EMBL/GenBank/DDBJ whole genome shotgun (WGS) entry which is preliminary data.</text>
</comment>
<gene>
    <name evidence="1" type="ORF">GCM10007852_17510</name>
</gene>
<dbReference type="Pfam" id="PF11743">
    <property type="entry name" value="DUF3301"/>
    <property type="match status" value="1"/>
</dbReference>
<dbReference type="Proteomes" id="UP001156601">
    <property type="component" value="Unassembled WGS sequence"/>
</dbReference>
<dbReference type="AlphaFoldDB" id="A0AA37SWA0"/>
<name>A0AA37SWA0_9ALTE</name>
<evidence type="ECO:0000313" key="1">
    <source>
        <dbReference type="EMBL" id="GLR70843.1"/>
    </source>
</evidence>
<reference evidence="1" key="2">
    <citation type="submission" date="2023-01" db="EMBL/GenBank/DDBJ databases">
        <title>Draft genome sequence of Agaribacter marinus strain NBRC 110023.</title>
        <authorList>
            <person name="Sun Q."/>
            <person name="Mori K."/>
        </authorList>
    </citation>
    <scope>NUCLEOTIDE SEQUENCE</scope>
    <source>
        <strain evidence="1">NBRC 110023</strain>
    </source>
</reference>
<keyword evidence="2" id="KW-1185">Reference proteome</keyword>
<dbReference type="InterPro" id="IPR021732">
    <property type="entry name" value="DUF3301"/>
</dbReference>
<sequence>MTLLDILILAILIPVCIQFWRIRGIAEYAVAYSKQYCERENLQYISLARTSTKLGIHRGKLDWKNSYELAFSSDGETAYIGTVKTVGKKVIEVNLPVYRVV</sequence>
<evidence type="ECO:0008006" key="3">
    <source>
        <dbReference type="Google" id="ProtNLM"/>
    </source>
</evidence>